<feature type="transmembrane region" description="Helical" evidence="2">
    <location>
        <begin position="28"/>
        <end position="50"/>
    </location>
</feature>
<feature type="region of interest" description="Disordered" evidence="1">
    <location>
        <begin position="148"/>
        <end position="169"/>
    </location>
</feature>
<evidence type="ECO:0000256" key="1">
    <source>
        <dbReference type="SAM" id="MobiDB-lite"/>
    </source>
</evidence>
<protein>
    <submittedName>
        <fullName evidence="3">FxsA family protein</fullName>
    </submittedName>
</protein>
<sequence length="169" mass="18668">MGKVFLLFVAATLMEIFVFIEVGSEIGALSTVALIVLTAVVGISLVRIQGFQTLMEAQRKINVGETPAREMLSGMMLALSGLLLLLPGFVSDIGGILLLLPPIRNLLVERFISRVNVQGSNSHQGHTFDGHYQRTDNNEQQARLDEYLKKSQDDDGTTFEGDFQRKDDK</sequence>
<comment type="caution">
    <text evidence="3">The sequence shown here is derived from an EMBL/GenBank/DDBJ whole genome shotgun (WGS) entry which is preliminary data.</text>
</comment>
<keyword evidence="2" id="KW-1133">Transmembrane helix</keyword>
<gene>
    <name evidence="3" type="ORF">J3U76_01785</name>
</gene>
<evidence type="ECO:0000256" key="2">
    <source>
        <dbReference type="SAM" id="Phobius"/>
    </source>
</evidence>
<dbReference type="PANTHER" id="PTHR35335">
    <property type="entry name" value="UPF0716 PROTEIN FXSA"/>
    <property type="match status" value="1"/>
</dbReference>
<organism evidence="3 4">
    <name type="scientific">Oceanisphaera pacifica</name>
    <dbReference type="NCBI Taxonomy" id="2818389"/>
    <lineage>
        <taxon>Bacteria</taxon>
        <taxon>Pseudomonadati</taxon>
        <taxon>Pseudomonadota</taxon>
        <taxon>Gammaproteobacteria</taxon>
        <taxon>Aeromonadales</taxon>
        <taxon>Aeromonadaceae</taxon>
        <taxon>Oceanisphaera</taxon>
    </lineage>
</organism>
<accession>A0ABS3NDB7</accession>
<reference evidence="3 4" key="1">
    <citation type="submission" date="2021-03" db="EMBL/GenBank/DDBJ databases">
        <title>Oceanisphaera sp. nov., isolated from the intestine.</title>
        <authorList>
            <person name="Zhao L.-H."/>
            <person name="Shi L.-F."/>
        </authorList>
    </citation>
    <scope>NUCLEOTIDE SEQUENCE [LARGE SCALE GENOMIC DNA]</scope>
    <source>
        <strain evidence="3 4">DM8</strain>
    </source>
</reference>
<keyword evidence="2" id="KW-0812">Transmembrane</keyword>
<evidence type="ECO:0000313" key="4">
    <source>
        <dbReference type="Proteomes" id="UP000664882"/>
    </source>
</evidence>
<dbReference type="NCBIfam" id="NF008528">
    <property type="entry name" value="PRK11463.1-2"/>
    <property type="match status" value="1"/>
</dbReference>
<name>A0ABS3NDB7_9GAMM</name>
<dbReference type="PANTHER" id="PTHR35335:SF1">
    <property type="entry name" value="UPF0716 PROTEIN FXSA"/>
    <property type="match status" value="1"/>
</dbReference>
<keyword evidence="4" id="KW-1185">Reference proteome</keyword>
<evidence type="ECO:0000313" key="3">
    <source>
        <dbReference type="EMBL" id="MBO1518373.1"/>
    </source>
</evidence>
<dbReference type="EMBL" id="JAGDFX010000002">
    <property type="protein sequence ID" value="MBO1518373.1"/>
    <property type="molecule type" value="Genomic_DNA"/>
</dbReference>
<keyword evidence="2" id="KW-0472">Membrane</keyword>
<dbReference type="InterPro" id="IPR007313">
    <property type="entry name" value="FxsA"/>
</dbReference>
<dbReference type="Pfam" id="PF04186">
    <property type="entry name" value="FxsA"/>
    <property type="match status" value="1"/>
</dbReference>
<dbReference type="Proteomes" id="UP000664882">
    <property type="component" value="Unassembled WGS sequence"/>
</dbReference>
<feature type="transmembrane region" description="Helical" evidence="2">
    <location>
        <begin position="71"/>
        <end position="100"/>
    </location>
</feature>
<proteinExistence type="predicted"/>